<dbReference type="GO" id="GO:0009279">
    <property type="term" value="C:cell outer membrane"/>
    <property type="evidence" value="ECO:0007669"/>
    <property type="project" value="UniProtKB-SubCell"/>
</dbReference>
<feature type="domain" description="TonB-dependent receptor-like beta-barrel" evidence="4">
    <location>
        <begin position="303"/>
        <end position="737"/>
    </location>
</feature>
<evidence type="ECO:0000259" key="5">
    <source>
        <dbReference type="Pfam" id="PF07715"/>
    </source>
</evidence>
<organism evidence="6 7">
    <name type="scientific">Alloprevotella rava</name>
    <dbReference type="NCBI Taxonomy" id="671218"/>
    <lineage>
        <taxon>Bacteria</taxon>
        <taxon>Pseudomonadati</taxon>
        <taxon>Bacteroidota</taxon>
        <taxon>Bacteroidia</taxon>
        <taxon>Bacteroidales</taxon>
        <taxon>Prevotellaceae</taxon>
        <taxon>Alloprevotella</taxon>
    </lineage>
</organism>
<evidence type="ECO:0008006" key="8">
    <source>
        <dbReference type="Google" id="ProtNLM"/>
    </source>
</evidence>
<evidence type="ECO:0000256" key="2">
    <source>
        <dbReference type="RuleBase" id="RU003357"/>
    </source>
</evidence>
<evidence type="ECO:0000256" key="1">
    <source>
        <dbReference type="PROSITE-ProRule" id="PRU01360"/>
    </source>
</evidence>
<dbReference type="InterPro" id="IPR039426">
    <property type="entry name" value="TonB-dep_rcpt-like"/>
</dbReference>
<dbReference type="InterPro" id="IPR008969">
    <property type="entry name" value="CarboxyPept-like_regulatory"/>
</dbReference>
<evidence type="ECO:0000313" key="6">
    <source>
        <dbReference type="EMBL" id="MBB3703159.1"/>
    </source>
</evidence>
<name>A0A7W5UX43_9BACT</name>
<keyword evidence="1" id="KW-0998">Cell outer membrane</keyword>
<comment type="caution">
    <text evidence="6">The sequence shown here is derived from an EMBL/GenBank/DDBJ whole genome shotgun (WGS) entry which is preliminary data.</text>
</comment>
<keyword evidence="3" id="KW-0732">Signal</keyword>
<dbReference type="Proteomes" id="UP000541425">
    <property type="component" value="Unassembled WGS sequence"/>
</dbReference>
<keyword evidence="1" id="KW-0813">Transport</keyword>
<keyword evidence="1 2" id="KW-0472">Membrane</keyword>
<reference evidence="6 7" key="1">
    <citation type="submission" date="2020-08" db="EMBL/GenBank/DDBJ databases">
        <title>Genomic Encyclopedia of Type Strains, Phase IV (KMG-IV): sequencing the most valuable type-strain genomes for metagenomic binning, comparative biology and taxonomic classification.</title>
        <authorList>
            <person name="Goeker M."/>
        </authorList>
    </citation>
    <scope>NUCLEOTIDE SEQUENCE [LARGE SCALE GENOMIC DNA]</scope>
    <source>
        <strain evidence="6 7">DSM 22548</strain>
    </source>
</reference>
<keyword evidence="1" id="KW-0812">Transmembrane</keyword>
<keyword evidence="1" id="KW-1134">Transmembrane beta strand</keyword>
<dbReference type="SUPFAM" id="SSF56935">
    <property type="entry name" value="Porins"/>
    <property type="match status" value="1"/>
</dbReference>
<dbReference type="SUPFAM" id="SSF49464">
    <property type="entry name" value="Carboxypeptidase regulatory domain-like"/>
    <property type="match status" value="1"/>
</dbReference>
<dbReference type="AlphaFoldDB" id="A0A7W5UX43"/>
<proteinExistence type="inferred from homology"/>
<dbReference type="InterPro" id="IPR000531">
    <property type="entry name" value="Beta-barrel_TonB"/>
</dbReference>
<dbReference type="InterPro" id="IPR012910">
    <property type="entry name" value="Plug_dom"/>
</dbReference>
<accession>A0A7W5UX43</accession>
<dbReference type="PROSITE" id="PS52016">
    <property type="entry name" value="TONB_DEPENDENT_REC_3"/>
    <property type="match status" value="1"/>
</dbReference>
<comment type="similarity">
    <text evidence="1 2">Belongs to the TonB-dependent receptor family.</text>
</comment>
<gene>
    <name evidence="6" type="ORF">FHS60_001637</name>
</gene>
<dbReference type="EMBL" id="JACICA010000008">
    <property type="protein sequence ID" value="MBB3703159.1"/>
    <property type="molecule type" value="Genomic_DNA"/>
</dbReference>
<dbReference type="Gene3D" id="2.170.130.10">
    <property type="entry name" value="TonB-dependent receptor, plug domain"/>
    <property type="match status" value="1"/>
</dbReference>
<dbReference type="Pfam" id="PF13620">
    <property type="entry name" value="CarboxypepD_reg"/>
    <property type="match status" value="1"/>
</dbReference>
<dbReference type="Pfam" id="PF00593">
    <property type="entry name" value="TonB_dep_Rec_b-barrel"/>
    <property type="match status" value="1"/>
</dbReference>
<feature type="signal peptide" evidence="3">
    <location>
        <begin position="1"/>
        <end position="19"/>
    </location>
</feature>
<dbReference type="Pfam" id="PF07715">
    <property type="entry name" value="Plug"/>
    <property type="match status" value="1"/>
</dbReference>
<dbReference type="Gene3D" id="2.60.40.1120">
    <property type="entry name" value="Carboxypeptidase-like, regulatory domain"/>
    <property type="match status" value="1"/>
</dbReference>
<protein>
    <recommendedName>
        <fullName evidence="8">TonB-dependent receptor</fullName>
    </recommendedName>
</protein>
<evidence type="ECO:0000313" key="7">
    <source>
        <dbReference type="Proteomes" id="UP000541425"/>
    </source>
</evidence>
<dbReference type="RefSeq" id="WP_183697230.1">
    <property type="nucleotide sequence ID" value="NZ_JACICA010000008.1"/>
</dbReference>
<sequence>MRRFVIALLLCLIALPSFARRTKIFGTVKDESGSPVEMANVRIKGLPILTMTDLKGFYTIYCESTDSVEVIYSQIGYGSRRRLLRNPGDSVRLDIVLHNSMDYELGGATVLGQKREATTEQRISTEALNNTPSTTGNGVEELIQSQAGVSTHSELSSQYNVRGGSFDENVVYLNGLEVYRPLLVRSGQQEGLSIINPDMVERIAFSSGGFEARYGDKMSSVLDITYKHPEKFEAKINASLLGAGAYIGWGNKYMDFMTSVRYKTTRYLLGSMDTQGEYKPNFLDYQGAFSWRPSRKWTIDLLGNISDNNYNFYPKNRETSFGTLNAPKTFTVYFDGQEKDRFRTFFGAATITRHLSPETFLALQMSTFSTMEHENYDIQGEYWLQEATSQEQLGVGTYMEHARNRLKANVYNVGLRFRTKATKASNTLNSHTLQVGLNWLNERIKENSREWEMRDSMGYSLPYDEKALRLIYSLKSVNKIHTNRVETFAQDSWRFNTKAGLFNFTYGVRFNYWDWNKESLISPRASLGFLPASNDHWTLRFATGLYYQAPFFKELRDTTLTNGIATVRMNRNIKSQRSIHFVLGADYSFRMMDRPFRFTAETYYKALSNLNPYSINNIRVVYYGRNIASGYAAGLDFKLFGEFVPGTDSWVTFSLMKTQEKIDGQWLPRPTDQRYNLSVFFTDYFPGSTRWRATLKMAFAGGLPFGPPHTDRKFQTFRAPAYKRVDLGVSYRVPLRWQRQQEAGVETARHHLFKNIWFGIDCFNLLGIDNVNSYYWVTDITNTQYAVPNYLTGRQISARFSIEF</sequence>
<evidence type="ECO:0000256" key="3">
    <source>
        <dbReference type="SAM" id="SignalP"/>
    </source>
</evidence>
<evidence type="ECO:0000259" key="4">
    <source>
        <dbReference type="Pfam" id="PF00593"/>
    </source>
</evidence>
<keyword evidence="2" id="KW-0798">TonB box</keyword>
<comment type="subcellular location">
    <subcellularLocation>
        <location evidence="1">Cell outer membrane</location>
        <topology evidence="1">Multi-pass membrane protein</topology>
    </subcellularLocation>
</comment>
<feature type="domain" description="TonB-dependent receptor plug" evidence="5">
    <location>
        <begin position="119"/>
        <end position="216"/>
    </location>
</feature>
<dbReference type="InterPro" id="IPR037066">
    <property type="entry name" value="Plug_dom_sf"/>
</dbReference>
<feature type="chain" id="PRO_5030769281" description="TonB-dependent receptor" evidence="3">
    <location>
        <begin position="20"/>
        <end position="804"/>
    </location>
</feature>